<dbReference type="InterPro" id="IPR001054">
    <property type="entry name" value="A/G_cyclase"/>
</dbReference>
<evidence type="ECO:0000313" key="4">
    <source>
        <dbReference type="Proteomes" id="UP000885680"/>
    </source>
</evidence>
<dbReference type="GO" id="GO:0004016">
    <property type="term" value="F:adenylate cyclase activity"/>
    <property type="evidence" value="ECO:0007669"/>
    <property type="project" value="UniProtKB-ARBA"/>
</dbReference>
<gene>
    <name evidence="3" type="ORF">ENH89_12755</name>
</gene>
<dbReference type="SUPFAM" id="SSF55073">
    <property type="entry name" value="Nucleotide cyclase"/>
    <property type="match status" value="1"/>
</dbReference>
<protein>
    <submittedName>
        <fullName evidence="3">Adenylate/guanylate cyclase domain-containing protein</fullName>
    </submittedName>
</protein>
<dbReference type="PROSITE" id="PS50125">
    <property type="entry name" value="GUANYLATE_CYCLASE_2"/>
    <property type="match status" value="1"/>
</dbReference>
<dbReference type="SMART" id="SM00044">
    <property type="entry name" value="CYCc"/>
    <property type="match status" value="1"/>
</dbReference>
<accession>A0A9C9NG01</accession>
<dbReference type="Proteomes" id="UP000885680">
    <property type="component" value="Unassembled WGS sequence"/>
</dbReference>
<keyword evidence="1" id="KW-1133">Transmembrane helix</keyword>
<keyword evidence="1" id="KW-0812">Transmembrane</keyword>
<reference evidence="3" key="1">
    <citation type="journal article" date="2020" name="mSystems">
        <title>Genome- and Community-Level Interaction Insights into Carbon Utilization and Element Cycling Functions of Hydrothermarchaeota in Hydrothermal Sediment.</title>
        <authorList>
            <person name="Zhou Z."/>
            <person name="Liu Y."/>
            <person name="Xu W."/>
            <person name="Pan J."/>
            <person name="Luo Z.H."/>
            <person name="Li M."/>
        </authorList>
    </citation>
    <scope>NUCLEOTIDE SEQUENCE</scope>
    <source>
        <strain evidence="3">HyVt-347</strain>
    </source>
</reference>
<sequence length="449" mass="48802">MFLPSCAPSTWTATSRNQNAEAITPMVAIDSGRSDIDGMILEVERRNELRTVIWRFLALLVFAISVALEPDVINHQAHIALLIAYAATSVLAVALVVSGLFRSWLNWPYICIDAALVVYLAAEHMFIPGSSFVEALATPSLAIAFVLLSHASMRMRAGPVAVFAALVTLGSAAVAALSLFDDPFQIGMSSEELQAASVRLLAFAAVAAIQVMLVVDIRRLVRFAVSTSSERANLSRFFSPTTAVLLASGGAHVGLQRNEAAVVFIDIRGFTGLSEQMALEDVASLLSEYRQRVVETVSEWDGRVDKFMGDGVMAVFGFPHPDATDAVRAFDCACDLIHRLETWSDMRTNDGKIPLQFGVGIHHGHVIGGVVLGGRHSEYTVLGDAVNLAHRLQEMSKTLGAKIVISREILRRLPSGRLGLSWRWSQNVQVPGRMEAADVFYLPIEQMLS</sequence>
<dbReference type="PANTHER" id="PTHR43081:SF1">
    <property type="entry name" value="ADENYLATE CYCLASE, TERMINAL-DIFFERENTIATION SPECIFIC"/>
    <property type="match status" value="1"/>
</dbReference>
<evidence type="ECO:0000313" key="3">
    <source>
        <dbReference type="EMBL" id="HEU01193.1"/>
    </source>
</evidence>
<dbReference type="GO" id="GO:0009190">
    <property type="term" value="P:cyclic nucleotide biosynthetic process"/>
    <property type="evidence" value="ECO:0007669"/>
    <property type="project" value="InterPro"/>
</dbReference>
<evidence type="ECO:0000259" key="2">
    <source>
        <dbReference type="PROSITE" id="PS50125"/>
    </source>
</evidence>
<dbReference type="EMBL" id="DRGN01000178">
    <property type="protein sequence ID" value="HEU01193.1"/>
    <property type="molecule type" value="Genomic_DNA"/>
</dbReference>
<dbReference type="Pfam" id="PF00211">
    <property type="entry name" value="Guanylate_cyc"/>
    <property type="match status" value="1"/>
</dbReference>
<evidence type="ECO:0000256" key="1">
    <source>
        <dbReference type="SAM" id="Phobius"/>
    </source>
</evidence>
<feature type="transmembrane region" description="Helical" evidence="1">
    <location>
        <begin position="200"/>
        <end position="221"/>
    </location>
</feature>
<name>A0A9C9NG01_9HYPH</name>
<dbReference type="InterPro" id="IPR050697">
    <property type="entry name" value="Adenylyl/Guanylyl_Cyclase_3/4"/>
</dbReference>
<feature type="transmembrane region" description="Helical" evidence="1">
    <location>
        <begin position="160"/>
        <end position="180"/>
    </location>
</feature>
<proteinExistence type="predicted"/>
<dbReference type="PANTHER" id="PTHR43081">
    <property type="entry name" value="ADENYLATE CYCLASE, TERMINAL-DIFFERENTIATION SPECIFIC-RELATED"/>
    <property type="match status" value="1"/>
</dbReference>
<dbReference type="Gene3D" id="3.30.70.1230">
    <property type="entry name" value="Nucleotide cyclase"/>
    <property type="match status" value="1"/>
</dbReference>
<feature type="transmembrane region" description="Helical" evidence="1">
    <location>
        <begin position="79"/>
        <end position="97"/>
    </location>
</feature>
<feature type="transmembrane region" description="Helical" evidence="1">
    <location>
        <begin position="52"/>
        <end position="73"/>
    </location>
</feature>
<feature type="domain" description="Guanylate cyclase" evidence="2">
    <location>
        <begin position="261"/>
        <end position="393"/>
    </location>
</feature>
<dbReference type="AlphaFoldDB" id="A0A9C9NG01"/>
<dbReference type="CDD" id="cd07302">
    <property type="entry name" value="CHD"/>
    <property type="match status" value="1"/>
</dbReference>
<organism evidence="3 4">
    <name type="scientific">Aurantimonas coralicida</name>
    <dbReference type="NCBI Taxonomy" id="182270"/>
    <lineage>
        <taxon>Bacteria</taxon>
        <taxon>Pseudomonadati</taxon>
        <taxon>Pseudomonadota</taxon>
        <taxon>Alphaproteobacteria</taxon>
        <taxon>Hyphomicrobiales</taxon>
        <taxon>Aurantimonadaceae</taxon>
        <taxon>Aurantimonas</taxon>
    </lineage>
</organism>
<feature type="transmembrane region" description="Helical" evidence="1">
    <location>
        <begin position="104"/>
        <end position="122"/>
    </location>
</feature>
<dbReference type="InterPro" id="IPR029787">
    <property type="entry name" value="Nucleotide_cyclase"/>
</dbReference>
<comment type="caution">
    <text evidence="3">The sequence shown here is derived from an EMBL/GenBank/DDBJ whole genome shotgun (WGS) entry which is preliminary data.</text>
</comment>
<keyword evidence="1" id="KW-0472">Membrane</keyword>
<feature type="transmembrane region" description="Helical" evidence="1">
    <location>
        <begin position="128"/>
        <end position="148"/>
    </location>
</feature>
<dbReference type="GO" id="GO:0035556">
    <property type="term" value="P:intracellular signal transduction"/>
    <property type="evidence" value="ECO:0007669"/>
    <property type="project" value="InterPro"/>
</dbReference>